<sequence length="263" mass="28654">MLAEIIGRPLCTKQSLISDFKNLGIVEGETLLLHSSLSRLGWVNGGAETVISALLEVLGDEGTLVVPTYTGDNTDPAEWRSPRAPRELWQTIRDTMPAYDPRITRTRGVGAIPEMLRNWPGAMRSGHPQTSFAAVGPKADEITAGHALDCRLGENSPLAKLEQLEARILLLGTGFDTCTAFHLAEYRNVAALESNSFAAIVEGSRQWVTVRDITLNDDDFGFIGKGLERIGNVKKGLVGGAYCGIFPLREAVSFATDWMRANR</sequence>
<dbReference type="PANTHER" id="PTHR11104:SF0">
    <property type="entry name" value="SPBETA PROPHAGE-DERIVED AMINOGLYCOSIDE N(3')-ACETYLTRANSFERASE-LIKE PROTEIN YOKD"/>
    <property type="match status" value="1"/>
</dbReference>
<evidence type="ECO:0000256" key="1">
    <source>
        <dbReference type="ARBA" id="ARBA00006383"/>
    </source>
</evidence>
<gene>
    <name evidence="4" type="ORF">GQ607_004987</name>
</gene>
<dbReference type="Proteomes" id="UP000434172">
    <property type="component" value="Unassembled WGS sequence"/>
</dbReference>
<dbReference type="PANTHER" id="PTHR11104">
    <property type="entry name" value="AMINOGLYCOSIDE N3-ACETYLTRANSFERASE"/>
    <property type="match status" value="1"/>
</dbReference>
<keyword evidence="5" id="KW-1185">Reference proteome</keyword>
<dbReference type="OrthoDB" id="9987540at2759"/>
<comment type="caution">
    <text evidence="4">The sequence shown here is derived from an EMBL/GenBank/DDBJ whole genome shotgun (WGS) entry which is preliminary data.</text>
</comment>
<dbReference type="InterPro" id="IPR003679">
    <property type="entry name" value="Amioglycoside_AcTrfase"/>
</dbReference>
<dbReference type="Pfam" id="PF02522">
    <property type="entry name" value="Antibiotic_NAT"/>
    <property type="match status" value="1"/>
</dbReference>
<organism evidence="4 5">
    <name type="scientific">Colletotrichum asianum</name>
    <dbReference type="NCBI Taxonomy" id="702518"/>
    <lineage>
        <taxon>Eukaryota</taxon>
        <taxon>Fungi</taxon>
        <taxon>Dikarya</taxon>
        <taxon>Ascomycota</taxon>
        <taxon>Pezizomycotina</taxon>
        <taxon>Sordariomycetes</taxon>
        <taxon>Hypocreomycetidae</taxon>
        <taxon>Glomerellales</taxon>
        <taxon>Glomerellaceae</taxon>
        <taxon>Colletotrichum</taxon>
        <taxon>Colletotrichum gloeosporioides species complex</taxon>
    </lineage>
</organism>
<evidence type="ECO:0000313" key="5">
    <source>
        <dbReference type="Proteomes" id="UP000434172"/>
    </source>
</evidence>
<evidence type="ECO:0000313" key="4">
    <source>
        <dbReference type="EMBL" id="KAF0327778.1"/>
    </source>
</evidence>
<dbReference type="InterPro" id="IPR028345">
    <property type="entry name" value="Antibiotic_NAT-like"/>
</dbReference>
<dbReference type="EMBL" id="WOWK01000021">
    <property type="protein sequence ID" value="KAF0327778.1"/>
    <property type="molecule type" value="Genomic_DNA"/>
</dbReference>
<dbReference type="GO" id="GO:0008080">
    <property type="term" value="F:N-acetyltransferase activity"/>
    <property type="evidence" value="ECO:0007669"/>
    <property type="project" value="InterPro"/>
</dbReference>
<evidence type="ECO:0000256" key="2">
    <source>
        <dbReference type="ARBA" id="ARBA00022679"/>
    </source>
</evidence>
<evidence type="ECO:0000256" key="3">
    <source>
        <dbReference type="ARBA" id="ARBA00023315"/>
    </source>
</evidence>
<proteinExistence type="inferred from homology"/>
<name>A0A8H3WGU4_9PEZI</name>
<evidence type="ECO:0008006" key="6">
    <source>
        <dbReference type="Google" id="ProtNLM"/>
    </source>
</evidence>
<comment type="similarity">
    <text evidence="1">Belongs to the antibiotic N-acetyltransferase family.</text>
</comment>
<reference evidence="4 5" key="1">
    <citation type="submission" date="2019-12" db="EMBL/GenBank/DDBJ databases">
        <title>A genome sequence resource for the geographically widespread anthracnose pathogen Colletotrichum asianum.</title>
        <authorList>
            <person name="Meng Y."/>
        </authorList>
    </citation>
    <scope>NUCLEOTIDE SEQUENCE [LARGE SCALE GENOMIC DNA]</scope>
    <source>
        <strain evidence="4 5">ICMP 18580</strain>
    </source>
</reference>
<accession>A0A8H3WGU4</accession>
<dbReference type="AlphaFoldDB" id="A0A8H3WGU4"/>
<protein>
    <recommendedName>
        <fullName evidence="6">Aminoglycoside N(3)-acetyltransferase</fullName>
    </recommendedName>
</protein>
<keyword evidence="2" id="KW-0808">Transferase</keyword>
<dbReference type="SUPFAM" id="SSF110710">
    <property type="entry name" value="TTHA0583/YokD-like"/>
    <property type="match status" value="1"/>
</dbReference>
<dbReference type="GO" id="GO:0046677">
    <property type="term" value="P:response to antibiotic"/>
    <property type="evidence" value="ECO:0007669"/>
    <property type="project" value="InterPro"/>
</dbReference>
<keyword evidence="3" id="KW-0012">Acyltransferase</keyword>